<feature type="non-terminal residue" evidence="2">
    <location>
        <position position="442"/>
    </location>
</feature>
<dbReference type="AlphaFoldDB" id="F9WRG0"/>
<dbReference type="EMBL" id="CAEX01004933">
    <property type="protein sequence ID" value="CCD20144.1"/>
    <property type="molecule type" value="Genomic_DNA"/>
</dbReference>
<keyword evidence="3" id="KW-1185">Reference proteome</keyword>
<protein>
    <submittedName>
        <fullName evidence="2">Uncharacterized protein</fullName>
    </submittedName>
</protein>
<reference evidence="2 3" key="1">
    <citation type="journal article" date="2012" name="Proc. Natl. Acad. Sci. U.S.A.">
        <title>Antigenic diversity is generated by distinct evolutionary mechanisms in African trypanosome species.</title>
        <authorList>
            <person name="Jackson A.P."/>
            <person name="Berry A."/>
            <person name="Aslett M."/>
            <person name="Allison H.C."/>
            <person name="Burton P."/>
            <person name="Vavrova-Anderson J."/>
            <person name="Brown R."/>
            <person name="Browne H."/>
            <person name="Corton N."/>
            <person name="Hauser H."/>
            <person name="Gamble J."/>
            <person name="Gilderthorp R."/>
            <person name="Marcello L."/>
            <person name="McQuillan J."/>
            <person name="Otto T.D."/>
            <person name="Quail M.A."/>
            <person name="Sanders M.J."/>
            <person name="van Tonder A."/>
            <person name="Ginger M.L."/>
            <person name="Field M.C."/>
            <person name="Barry J.D."/>
            <person name="Hertz-Fowler C."/>
            <person name="Berriman M."/>
        </authorList>
    </citation>
    <scope>NUCLEOTIDE SEQUENCE</scope>
    <source>
        <strain evidence="2 3">Y486</strain>
    </source>
</reference>
<proteinExistence type="predicted"/>
<evidence type="ECO:0000313" key="3">
    <source>
        <dbReference type="Proteomes" id="UP000009027"/>
    </source>
</evidence>
<accession>F9WRG0</accession>
<evidence type="ECO:0000313" key="2">
    <source>
        <dbReference type="EMBL" id="CCD20144.1"/>
    </source>
</evidence>
<sequence length="442" mass="49494">MSSTTVAECNAFPIVRVALRIHALYDLPPELSRLDGKNEQLEVVVRPVVKYTHLERRITHLQLGERVFPFAVPAICFKGGRFVLDFDNVQAERGKSPDGSGGKTTHHRDVQRTVPELKDEGRNGILSETVSENSTLLEFPCPKGVKALICVMIGVRQRCAGISVVRWITGDLSTRTVAEGAGFFSVAAEEVYRKKTVPRIVGLSVGGVLCSVTVNPTDDREEVRERLESDRRRLFTAHNCEQLREVDIDSLLLSGFSEQDVYRRMLLLVDPEHYVRRLDELIELYSSNGASDLNRSAFLQGDPAAQEVELMRRAHIEVGPECCTVSARYRLLAFRKKYSLTDQNIIACLQPVVGDNINELLDVDPEVIFDALTKVFGREPRPTSYLFPARTYSPDRRTFLFDALRQSSSHHADKDAEPLLSASGKRAPLTVSPCERPLCWGS</sequence>
<name>F9WRG0_TRYVY</name>
<gene>
    <name evidence="2" type="ORF">TvY486_0029110</name>
</gene>
<feature type="region of interest" description="Disordered" evidence="1">
    <location>
        <begin position="93"/>
        <end position="113"/>
    </location>
</feature>
<organism evidence="2 3">
    <name type="scientific">Trypanosoma vivax (strain Y486)</name>
    <dbReference type="NCBI Taxonomy" id="1055687"/>
    <lineage>
        <taxon>Eukaryota</taxon>
        <taxon>Discoba</taxon>
        <taxon>Euglenozoa</taxon>
        <taxon>Kinetoplastea</taxon>
        <taxon>Metakinetoplastina</taxon>
        <taxon>Trypanosomatida</taxon>
        <taxon>Trypanosomatidae</taxon>
        <taxon>Trypanosoma</taxon>
        <taxon>Duttonella</taxon>
    </lineage>
</organism>
<dbReference type="Proteomes" id="UP000009027">
    <property type="component" value="Unassembled WGS sequence"/>
</dbReference>
<evidence type="ECO:0000256" key="1">
    <source>
        <dbReference type="SAM" id="MobiDB-lite"/>
    </source>
</evidence>
<dbReference type="VEuPathDB" id="TriTrypDB:TvY486_0029110"/>